<name>A0A5C5WSA3_9BACT</name>
<dbReference type="InterPro" id="IPR035986">
    <property type="entry name" value="PKD_dom_sf"/>
</dbReference>
<dbReference type="Pfam" id="PF00353">
    <property type="entry name" value="HemolysinCabind"/>
    <property type="match status" value="19"/>
</dbReference>
<keyword evidence="7" id="KW-1185">Reference proteome</keyword>
<dbReference type="InterPro" id="IPR006626">
    <property type="entry name" value="PbH1"/>
</dbReference>
<dbReference type="InterPro" id="IPR022409">
    <property type="entry name" value="PKD/Chitinase_dom"/>
</dbReference>
<dbReference type="InterPro" id="IPR000601">
    <property type="entry name" value="PKD_dom"/>
</dbReference>
<dbReference type="Gene3D" id="2.60.120.200">
    <property type="match status" value="2"/>
</dbReference>
<keyword evidence="2" id="KW-0964">Secreted</keyword>
<dbReference type="InterPro" id="IPR011049">
    <property type="entry name" value="Serralysin-like_metalloprot_C"/>
</dbReference>
<dbReference type="InterPro" id="IPR011050">
    <property type="entry name" value="Pectin_lyase_fold/virulence"/>
</dbReference>
<dbReference type="SUPFAM" id="SSF51126">
    <property type="entry name" value="Pectin lyase-like"/>
    <property type="match status" value="5"/>
</dbReference>
<dbReference type="InterPro" id="IPR006558">
    <property type="entry name" value="LamG-like"/>
</dbReference>
<dbReference type="PROSITE" id="PS50093">
    <property type="entry name" value="PKD"/>
    <property type="match status" value="1"/>
</dbReference>
<comment type="caution">
    <text evidence="6">The sequence shown here is derived from an EMBL/GenBank/DDBJ whole genome shotgun (WGS) entry which is preliminary data.</text>
</comment>
<dbReference type="SMART" id="SM00089">
    <property type="entry name" value="PKD"/>
    <property type="match status" value="2"/>
</dbReference>
<dbReference type="PANTHER" id="PTHR38340">
    <property type="entry name" value="S-LAYER PROTEIN"/>
    <property type="match status" value="1"/>
</dbReference>
<evidence type="ECO:0000256" key="4">
    <source>
        <dbReference type="ARBA" id="ARBA00023157"/>
    </source>
</evidence>
<dbReference type="SUPFAM" id="SSF51120">
    <property type="entry name" value="beta-Roll"/>
    <property type="match status" value="10"/>
</dbReference>
<dbReference type="InterPro" id="IPR001343">
    <property type="entry name" value="Hemolysn_Ca-bd"/>
</dbReference>
<evidence type="ECO:0000259" key="5">
    <source>
        <dbReference type="PROSITE" id="PS50093"/>
    </source>
</evidence>
<dbReference type="GO" id="GO:0016020">
    <property type="term" value="C:membrane"/>
    <property type="evidence" value="ECO:0007669"/>
    <property type="project" value="InterPro"/>
</dbReference>
<dbReference type="RefSeq" id="WP_165440497.1">
    <property type="nucleotide sequence ID" value="NZ_SJPI01000001.1"/>
</dbReference>
<evidence type="ECO:0000256" key="1">
    <source>
        <dbReference type="ARBA" id="ARBA00004613"/>
    </source>
</evidence>
<sequence length="7024" mass="709594">MWAGDTFAVARPQAAGDLLDHYVDQDTPVHNTQAIEDITFVYGKDSTAPDVSIDDDVFAGDWGGLGFDQVGTARNNTGQKQILLDTDRDSDAEYLFHFGAGTGTGTAFGGDFNGDGFGDVGVWFADPGAGAGIIIHLKYGSTTGDVFPRNQANTSPITPDAVFQFGLKATDVIVAGDFSGDGRTDIAAVRNNGASPKDWFISNAASAGNPYPNDNSVIGVSNTYQFGLTAHIPIVGDWDDDGTDNFGAISEGTNGGGVNEWFLDTNFDSTAELTVDYGLPGDIPYTGRFADVLWDGEAPGDGWIDAANWSGDAVPTTGQSVLIDQPGSLTVDYDSGDRTYNTVVASESIEQNGGNLVLDGNIQIPSLINTGGTLQIVNNANIDDLTVNVELRLTGNVTLTDPSVAIGGVVRAYGGDATFGNDIVLSGVLPLDDDGNVLTLQGDISGTGSIDKVTGSSGTTILAGTGTYSGETVIRAGVLQLNSSDAIPDASLVSFAGPGNLDLNGNSITVEGLSGGSGSTVFMDQSETLTLNTQTFTTSFDGNISGNGNVIKNGTQTITIRAATTYTGSTVINDGTVVVNENATLGDAASGTTIAGTGRVTLNTGTHTEPFSLADTSRLRLNDGATLNGDIDLTSGSSPRIETLTSFVSATINGVISGSTTNSVQIRGGGTITLGSDSTYTAPTVVTATTLSTDHVMSTSSIHLSSGSRLTGNATIIGSLNANSGGNNVIAPGNSPGVINVGDFDLVAGNALEIELGGIGSGVGTTYDQVNVTGTVTLAGTLDAIFLSDVVFNEEYVIINNDGVDAVLGEFAGLPDGSQVRAGAATFIISYSGGTGNDVVLTSQSTTNSFSWDGGGDGSNWNDPANWEGDVLPGIGSDVVIPATAGTVFSTGSVLVNSVFSESAIVLTSGSFASAGEVEAPSVTVDGANYVADHTLTTNAFTLDSGTLTVTPNTSISDSDIDVSGGTIETELTGSEFVFDSWMTLTGDVTINNANDLMLSGLHSGTGGIIKNGLGVLRLTNSNSYEGVTTINAGEIFLSNSGLLGNSTSGTLVDGGAALRIGQGVINNDEVTLQGINPNLLTSAGATARQDANVILAATNDATILATSQFTIRGQISGSVSGAGRLNVGGTTDAGTMQLQPSTDNTFSATTIVADGSLQTLTSDTIAVPGDIVVGDSDGTRAFLSLARPNTLATTSNVTLLSDAYFDLDTRNSGNPFAVDQTINDLTVTATSLAAPVQTASQIDTTSTQHAFVGTLTVAGTYTQVASSEVTSITGQLALTNTANASNFVVQDGVFEPDVTLINVSSLVDGATATELNLSGGGTFDIDGTTSHTGGTSIANSHLNVDGSVGDVEVRTGGILSGVGTVGDVTTTGDGVISPGNSPGILITGNFNLGSGASLEMEIGGNPLAPGVTFDQVDVTGTVSLAGDLDVVMIDSTAGGSAFTLINNDGVDAVSGTFAGLAEGATLEIPGGLFTISYVGGDGNDVVLTATVSSFIVTNTNDTGVGSLRDAINDANAEGGGVPIPIGFNIPGPGPHTIQPASALPTITRSIRLDATGEPDFAGNPMVEIDGSLAGATTDGFVLSAGSSTIRGLVINNFGIDGVVANGNSNSIVGNWFGLDPDGLTAQPNVRAMRINSDTNFIGGPDPSDRNVMSGNSNTAVYLTNGADNNTFEGNYFGLDWTGTIAVPNAGGGLGSDNANGIQFGVAGGQPNVVAGNMLTGITLFSSSNPVIVNNFFGTDASGLNAIPNSFQAIRFTGTSSGAVIGQVGAGNVIVGSSGNATPYAIHLDEGNLNTVIQANLIGIGVDGSTQLVGESGIQIDSTATGTTIGGSGVGEGNVISGHSDTGIITSAANTTIEGNLIGVAADGVTITPNHIGVQLDGATPLTLGGDGAAANTIVGNTGGGVITTGTANQLHVIAENAIYGNGGLDIDRGNDGRDLAIVSIDPVIGDGSGGISGTLDLPNSTAYDVYLFESDTLGGERTFVRKISATTPAAGTGPHAFSDAGAVDPSKTYSAYVSGASFGSSEFAPALQRFMVTNTNDSGPGSLRQAIIDANADNFKDLINFDIPGAGPHTILLATELPDIVAVVDLDGTSQPGYAGVPLIELDGDGNAFTEMLALKPGNTSGSRIAGLSVYNATGTGILVTGINNVELVGNYVGVRADGVSPGVNPLAVGVDIVNATNVIVGGSDAASRNVVSGVTTGILVSGATSSDNIIEGNFIGTDRFGFNAIGNAIGIVVDSGASNTLIGQAGGSPNVISGNTSGGVLVLGIGTNGTVIQNNFIGTDRFGNSALANGNQAIDVRQDPDPVMIGGDTPEHRNIIVGSPAATEVIRIQNEDSLIHGNFIGTDVTGMLALGGQTGILIDTTAAFTKVGGSVDGQGNLISGLSSYGAIDRGDSTFYRGNLIGTDATGLATLGVVDAGIFLDGATSSLVGSANAGNTIAGVANGLAAAGHGILLSNGAGGSGNPIEIEGNRIGVGVDGTTLLPNATGSAGIQVLAGTRATIGGSGSGRPNVIGGAGVGVSVIGDATLEGNFIGVSDDGVSPLPNQTGVILAGTTASLVGFDNTIAFNSGDGVVLSGSLGTHIVSQTRIHSNSGQPIVHSAGYQGAAISLSLAPITDGGSGGFTATATGLSSGETANVYWFDSDEPGQAQRLLGSTFATADASGNATFTDANPLPGGKYITAYLSNSILGTSLLSNSEFTGLSVTTTADSGPGSLRQAIIDANVDPNHDVISFIIAGIGPHVITPVTQLPIITSPVTIDGYADIDASANTLAVGNNSVIDWRIDGGNTLLRGLDIQSDDVTVRGLSIVRFSEAIRIRGASNASIEGNFIGLQEDGSTPQPNTTGISVTSFGGTRDVTIGTDGDGIGDAGERNVISWNGTGISVVGEVPNVVIAGNYIGTDRTGLVNHGNIGSGIETQTGIMVGGDSVLTRNVISGNGGSGVNAFGSFGGRTEAQLAWYEFENDLNDRLGGPAGIGPASYSGGVSGDGLDVFFPAAATIVPIPAGLDLNNASLDFFVGADFGSETDGTYLPIVHAGSSANDFVFTVGLVVDNLRANVRAAYQAGGETFELVTPGRLIDDQSNNHVTVTVGDGQVKIYVDGELAASQPLVALLPSVPGGLLLGSDTPDASGTNTIAKIDELGIHGRALDSSEVLAIALRNGNGKAGPIIQGNYIGLGADGVTSLGNATGIEISAIGTYIGGLELREGNVISASVDSNAGGIAAASVEAITIAGNHIGVDAIGDLDRGNAGYGIWFDGGVNDSLVTGNVVSGNDNGVVGGASNIASYYSYRNRIEGNFIGTNAAGTVAIDATGGAGIFIRDGAGNVIGGPSPLQRNIISGNNSAAIALYSGDASTTARQDAVGWWQGETTFTDLVGTFDGSEVGGVSFGTGRNGGQAFVLDGVDDAVNLGEPHDYTQPFTADLWFNESANPVSSVRTIASFMQNLLTTAKGVRIDLGANNRLKIVVPTAPGVESVATGSTEIKPSDWHHLALTYDGVGQFQLWLNGSIEASLSETILSTGDNETFIGYGYTSVAGSTGAQYFAGLVDEFAVFSSRLPADEIERLYLTGGNAKGFTRIEGNYIGTDVSGSMAIPNSADSFTHSAIGSEMRGVFIGGTTSVPGRGLGNVISGNIKDGIYFNNRSGAVIRGNIVGLTADGMSGLGNGGEGISFVDQSSSGVGYHTVGGSQFGEGNVISGNVSHGILLVQANSGVRIQGNYIGTDITGSVDIGNANGISISSGSDNLIGTNGDGIDDEAEGNLISGNTAIGISLDSADVDGVTIAGNVIGLDAFGSNELPNSVGILLQGGVQNVTLGGVLATQRNVIAGNTANDLFVSDGTGVGVDGLTVINNYFGVDVSGTFIPGAFSGGGITLQEGDNVRFGDKNIPGSGNLISTGAGQQLDVADVNGFEFYRNRIGTNATGNQSLITDVNSGDGLLILDSTGVVIGAPGAGNQLTAGSFSKAALTLNNIDGAIVQSNRFGVTANGVSGLGQYRNAIFIGFGQNNLIGTNGDGINDQAEGNQIIGGNNSSPTIYLSETNTNTIAGNTIGLTSDGISSLYTGSTGILMEDSGSNTIGGALASQGNVMAGLLDTVIDLRGDLSNNNVIQNNLIGTNTLGNAAGAPAPIGILVQANVNGTIIDSNTIGNSIVGVDIENLSSSTTLTSNFLGINSAGGAIANTNSVIVRDAATSVAIGGTTTNAGNVFGYHNSDALLIEGGSAIEVMFNRFGVTANLASVLSNATFNQAAAIRISDDVDDLSIGTDSTGVAVRPNIIGGFGVGFEVASNVTLSNVEIRNNSIGTDLAGVTSLGNRGAGIRVPNSNVDIIANTIAFNDGPGISFDDGIVTISENQIYDNSIGIDFEGDGRTVNSGTDLAVNFPTISAIPGSQTIVSGTFNSLDEFIPPNIGPLEVITLEFFASQTNPASGASAERFLGAFTLEAAAGPLTFTNQVLSGATLSGEYITATATFRGRTSEFSEAAQATNNLPITIDDDDLILTVLEGDEGFGDPTVEAPEGKVVRLDGLFQNSDGTDAHTVTIDWRDGSPVDVISLAPGVRGFTGQHVYQDNRAGESPYDIRVVVADDDGQTGLAIRPLTVTNVAAEFDGEPSIEVRRDGQLVTEPREGDVVRVFGNIADAGNDTHIVTVRWNQALDDDGDALTSSPVSTQVVSPGVLAYDLSYVYPDNGNFDIQIELSDDDSGTAIAYQSVTASNADPMAEILATEQVTEGSSITLFSNVSDPGFDDTFTYEWTLWNETGALTTSTSDSLTFTPENDGTYGVSLSVTDDDGGFTITNHEFVVVNAAPVIPSASLQLVDPSDSNAILTNVDEGDFVRLVGTFSDAGVLDEHTIAIDFGDGAGLVTGTIEPLLVADQEVPGHYTFFVDHQILDDNPTGTTSDTLLANVTVTDDSNAGATETLAGVTVSNVAPEVLLFDDGNDGGMLRLRAEATDVSPLDTFTYTFAIDGNAYPEQSEPKIAVTRPTSAMFDVMVTATDDDGNSMTATVKYFSGDDNANSITIDDAMVGTAGQALVATFGGNDMTTIMTSPGIKVVVNAGDGEDTVLGGQGNDVIDGGEGSDVLNGGDGDDILIGAAGDDSLIGGAGNDIHEIIPGSDKDIDETGGGNDTVSFRRVTRAGLRDDGVTFNLSMTDRPQIVDLEGNTVTLRGAIENATGTSFNDTLIGNSEVNRLDGGDGKDVLRGGAGDLLFGGSGNDAIFGGADGSAMLDGGTGDDVVNAGSFGDQALGGFGNDTIYGGGGQDTLGGGQGNDLIFGGFGLAGSGIVDQIDGGEGDDEIHGGSGDDRLFGGTGNDAIFLTSGAGADSALGGFGNDTIYGGGGSDDTLGGGSGNDLIFGGVGGSERIDGGTGDDEIHVDGDQLAFGGYGNDMIMVGNTAGANVSGGDGSDTIIGGGGGTLDGGSGSDFLSGGFGSGNLLGGIGDDTIYGGSGDETLGGGGGNDLIFAGLETDSGNDVVRGDEGDDIIYAGLSNSLLDGGEGHDLIFAKEINPDGQDLTFTGLGLGNAVDGGSGNDTVVGGSGSDALGGGSGNDLIISGDFASISGSMLGGLGDDTIYGGAGGDTLGGGGGNDLIFGGNFDAFPIDSEFVPANGGGGNNTIDGGEGGDTLVAGDGVDMLIGGDGSDLLIGGHGVGGGVAGEDTKLIGGKGNDTIYAGSGDDNIQGDEGNDLIFAGYVQGNRPTSGGGNNLIFGGTGNDRVQAGPGSDRVFTEAGNDVIIGGVYGATTGNNDLYRGGDGNDTLLGGEGDDTIRGDGGDDYIVTGGDFTDFSGLGNDLAMGGDGHDTLLGGGGGGTDMLKGNAGNDLIFGDLLGPSNASGGTGNDTIDARGGIQIAAGDRDDDLIVASSDVTSVDGGAGIDSLRFEGDHDLTLTDLTLTVDGDPAISVTGFESASLTGGDGNNTITAADFSGDVTLSGGIGDDVLVGGAGNDRLITVGGSDSLSGMSGDDVYAFGRDAAGTVTILEASGEGNDHIDLRDLSRGVAIDLKDAFQQSIAMDLDVIIANPGLTSLAEIESVTGTAFADTIYANDLDNTVYGLGGRDLIDGRGGADILYAAGTRLVYLDFESVTDIGEHVYTQAERDAITTRIADDFAPFDVLVSQTQPASSEEFVTVLINAGIPGGANRAGISEKVGFRELLGNSTVRVDVNVFLRDGGNGLPSTPENFIALTSTIAAHELTHLFGVRHQDAFGDVGNGIYAGLAPDRFRPVYTGPSLASSTINHLISSPASIGTTLVHAAGNPYLGPRESLKLAFGESGDTLTELSDSQKSTAVASGQTVVAQEIGTLQPIRLPVTTGANETGNVVADVGAAASVVVGSIEIDQATGFSESDYYTFHGVANQIVTIEVMSQTLRHRFSDTIDSVLRLYASDGSAVTEMGSSTSLRNDDTFESPDSILLDVVLPADDTYTVEVETFSFRNPEYAVFPNDLNMDTAAFCIANPDNFNCTDIDTGRYELLIYTIGGESTTEVGGDTLIGGSGPDEFIGSSGDESIPDLDADDTVKDPFGSLVQAIAINPIAGQQTAEGSPISFTVSVVDPLLEGVTYSVSPNDSGSLPNGITLDPVSGVFTYATDDEAAFDLRFMATDQTGNLGIITVPFEVFGVAPELNVVANSDLPLGGNGDTVTVSGVITDASPVDTFSVQVHWGDGFSEPAIVAADGSINLSHTYAAEGPYSVTVEAEDDDELTSSVTIDVVDSRLALISGVLYISGRSSNDYIRIRHIGDDLKVSGVGRSETFAVSDIESIEVRLGEGRNIFIADPTVPAPMTIHGGGTLNIIRAGAGDDTIYGSTGRDIINGRGGDDLIEAGEGNDIIQVSGDESVGDTILAGDGIDRLQLIHQNAIVLSQFSAATSSTEMVIGSSPIFGTEQSDTLNFAYATRFDPTAIDGLGGDDLIILSDAAFVPVDAGSGNDTILGSNGVDQIDGGVGDDQIAGQGGDDILIGGLGIDRFDFNPGDGFDTINDFDAFSLEAIQLGDFGTMRDEVAEILAVSSQRESDVEVELNGLDRLRLIDTALEDLDADDFLF</sequence>
<dbReference type="CDD" id="cd00146">
    <property type="entry name" value="PKD"/>
    <property type="match status" value="1"/>
</dbReference>
<dbReference type="PROSITE" id="PS00330">
    <property type="entry name" value="HEMOLYSIN_CALCIUM"/>
    <property type="match status" value="7"/>
</dbReference>
<dbReference type="PRINTS" id="PR00313">
    <property type="entry name" value="CABNDNGRPT"/>
</dbReference>
<dbReference type="Pfam" id="PF13385">
    <property type="entry name" value="Laminin_G_3"/>
    <property type="match status" value="2"/>
</dbReference>
<dbReference type="InterPro" id="IPR015919">
    <property type="entry name" value="Cadherin-like_sf"/>
</dbReference>
<dbReference type="InterPro" id="IPR013320">
    <property type="entry name" value="ConA-like_dom_sf"/>
</dbReference>
<dbReference type="Gene3D" id="2.150.10.10">
    <property type="entry name" value="Serralysin-like metalloprotease, C-terminal"/>
    <property type="match status" value="9"/>
</dbReference>
<dbReference type="InterPro" id="IPR013425">
    <property type="entry name" value="Autotrns_rpt"/>
</dbReference>
<dbReference type="EMBL" id="SJPI01000001">
    <property type="protein sequence ID" value="TWT53039.1"/>
    <property type="molecule type" value="Genomic_DNA"/>
</dbReference>
<reference evidence="6 7" key="1">
    <citation type="submission" date="2019-02" db="EMBL/GenBank/DDBJ databases">
        <title>Deep-cultivation of Planctomycetes and their phenomic and genomic characterization uncovers novel biology.</title>
        <authorList>
            <person name="Wiegand S."/>
            <person name="Jogler M."/>
            <person name="Boedeker C."/>
            <person name="Pinto D."/>
            <person name="Vollmers J."/>
            <person name="Rivas-Marin E."/>
            <person name="Kohn T."/>
            <person name="Peeters S.H."/>
            <person name="Heuer A."/>
            <person name="Rast P."/>
            <person name="Oberbeckmann S."/>
            <person name="Bunk B."/>
            <person name="Jeske O."/>
            <person name="Meyerdierks A."/>
            <person name="Storesund J.E."/>
            <person name="Kallscheuer N."/>
            <person name="Luecker S."/>
            <person name="Lage O.M."/>
            <person name="Pohl T."/>
            <person name="Merkel B.J."/>
            <person name="Hornburger P."/>
            <person name="Mueller R.-W."/>
            <person name="Bruemmer F."/>
            <person name="Labrenz M."/>
            <person name="Spormann A.M."/>
            <person name="Op Den Camp H."/>
            <person name="Overmann J."/>
            <person name="Amann R."/>
            <person name="Jetten M.S.M."/>
            <person name="Mascher T."/>
            <person name="Medema M.H."/>
            <person name="Devos D.P."/>
            <person name="Kaster A.-K."/>
            <person name="Ovreas L."/>
            <person name="Rohde M."/>
            <person name="Galperin M.Y."/>
            <person name="Jogler C."/>
        </authorList>
    </citation>
    <scope>NUCLEOTIDE SEQUENCE [LARGE SCALE GENOMIC DNA]</scope>
    <source>
        <strain evidence="6 7">Pla22</strain>
    </source>
</reference>
<keyword evidence="4" id="KW-1015">Disulfide bond</keyword>
<comment type="subcellular location">
    <subcellularLocation>
        <location evidence="1">Secreted</location>
    </subcellularLocation>
</comment>
<dbReference type="PROSITE" id="PS00141">
    <property type="entry name" value="ASP_PROTEASE"/>
    <property type="match status" value="1"/>
</dbReference>
<dbReference type="NCBIfam" id="TIGR02601">
    <property type="entry name" value="autotrns_rpt"/>
    <property type="match status" value="2"/>
</dbReference>
<dbReference type="InterPro" id="IPR050557">
    <property type="entry name" value="RTX_toxin/Mannuronan_C5-epim"/>
</dbReference>
<dbReference type="Proteomes" id="UP000316598">
    <property type="component" value="Unassembled WGS sequence"/>
</dbReference>
<dbReference type="SMART" id="SM00560">
    <property type="entry name" value="LamGL"/>
    <property type="match status" value="1"/>
</dbReference>
<dbReference type="SUPFAM" id="SSF49313">
    <property type="entry name" value="Cadherin-like"/>
    <property type="match status" value="1"/>
</dbReference>
<dbReference type="SUPFAM" id="SSF49899">
    <property type="entry name" value="Concanavalin A-like lectins/glucanases"/>
    <property type="match status" value="2"/>
</dbReference>
<evidence type="ECO:0000256" key="2">
    <source>
        <dbReference type="ARBA" id="ARBA00022525"/>
    </source>
</evidence>
<dbReference type="InterPro" id="IPR001969">
    <property type="entry name" value="Aspartic_peptidase_AS"/>
</dbReference>
<protein>
    <submittedName>
        <fullName evidence="6">Bifunctional hemolysin/adenylate cyclase</fullName>
    </submittedName>
</protein>
<dbReference type="PANTHER" id="PTHR38340:SF1">
    <property type="entry name" value="S-LAYER PROTEIN"/>
    <property type="match status" value="1"/>
</dbReference>
<dbReference type="Gene3D" id="2.60.120.380">
    <property type="match status" value="1"/>
</dbReference>
<evidence type="ECO:0000313" key="7">
    <source>
        <dbReference type="Proteomes" id="UP000316598"/>
    </source>
</evidence>
<dbReference type="GO" id="GO:0006508">
    <property type="term" value="P:proteolysis"/>
    <property type="evidence" value="ECO:0007669"/>
    <property type="project" value="InterPro"/>
</dbReference>
<feature type="domain" description="PKD" evidence="5">
    <location>
        <begin position="6647"/>
        <end position="6694"/>
    </location>
</feature>
<accession>A0A5C5WSA3</accession>
<dbReference type="SMART" id="SM00710">
    <property type="entry name" value="PbH1"/>
    <property type="match status" value="27"/>
</dbReference>
<dbReference type="InterPro" id="IPR013783">
    <property type="entry name" value="Ig-like_fold"/>
</dbReference>
<proteinExistence type="predicted"/>
<gene>
    <name evidence="6" type="primary">cya_1</name>
    <name evidence="6" type="ORF">Pla22_06670</name>
</gene>
<dbReference type="GO" id="GO:0004190">
    <property type="term" value="F:aspartic-type endopeptidase activity"/>
    <property type="evidence" value="ECO:0007669"/>
    <property type="project" value="InterPro"/>
</dbReference>
<dbReference type="Pfam" id="PF12951">
    <property type="entry name" value="PATR"/>
    <property type="match status" value="3"/>
</dbReference>
<dbReference type="SUPFAM" id="SSF49299">
    <property type="entry name" value="PKD domain"/>
    <property type="match status" value="2"/>
</dbReference>
<organism evidence="6 7">
    <name type="scientific">Rubripirellula amarantea</name>
    <dbReference type="NCBI Taxonomy" id="2527999"/>
    <lineage>
        <taxon>Bacteria</taxon>
        <taxon>Pseudomonadati</taxon>
        <taxon>Planctomycetota</taxon>
        <taxon>Planctomycetia</taxon>
        <taxon>Pirellulales</taxon>
        <taxon>Pirellulaceae</taxon>
        <taxon>Rubripirellula</taxon>
    </lineage>
</organism>
<dbReference type="InterPro" id="IPR018511">
    <property type="entry name" value="Hemolysin-typ_Ca-bd_CS"/>
</dbReference>
<dbReference type="GO" id="GO:0005576">
    <property type="term" value="C:extracellular region"/>
    <property type="evidence" value="ECO:0007669"/>
    <property type="project" value="UniProtKB-SubCell"/>
</dbReference>
<dbReference type="GO" id="GO:0005509">
    <property type="term" value="F:calcium ion binding"/>
    <property type="evidence" value="ECO:0007669"/>
    <property type="project" value="InterPro"/>
</dbReference>
<keyword evidence="3" id="KW-0732">Signal</keyword>
<dbReference type="Pfam" id="PF18911">
    <property type="entry name" value="PKD_4"/>
    <property type="match status" value="1"/>
</dbReference>
<dbReference type="Gene3D" id="2.60.40.10">
    <property type="entry name" value="Immunoglobulins"/>
    <property type="match status" value="3"/>
</dbReference>
<evidence type="ECO:0000313" key="6">
    <source>
        <dbReference type="EMBL" id="TWT53039.1"/>
    </source>
</evidence>
<evidence type="ECO:0000256" key="3">
    <source>
        <dbReference type="ARBA" id="ARBA00022729"/>
    </source>
</evidence>